<dbReference type="GO" id="GO:0016597">
    <property type="term" value="F:amino acid binding"/>
    <property type="evidence" value="ECO:0007669"/>
    <property type="project" value="InterPro"/>
</dbReference>
<dbReference type="AlphaFoldDB" id="K2K2G7"/>
<evidence type="ECO:0000256" key="6">
    <source>
        <dbReference type="RuleBase" id="RU003634"/>
    </source>
</evidence>
<evidence type="ECO:0000313" key="10">
    <source>
        <dbReference type="Proteomes" id="UP000014115"/>
    </source>
</evidence>
<sequence length="305" mass="32373">MNDLLAIADLSAPQLQQLLQLAGTIKNNPKAYQQALQGKSIALLFEKPSLRTRASFAAGINRLGGHSIYLDAASLIGERESAADVGANLACWHDAIVARVFSQQTLTELAEAADKPVINALSDLCHPCQALADLLTLEENLGPLAQLNVVWIGDGNNVCHALMGAAALAGMTLQIATPDGYAPDPELLAAAQQQAAAHGGSISVVHSLAQLQPCDAIYTDTWFSMGQQRDANQVMQDFAPFQVNTALMQQLSAKAFLHCLPAQRGREVTANVLDGEQSLVLKQAENRLHAQNAILVTLLGANADD</sequence>
<dbReference type="Pfam" id="PF02729">
    <property type="entry name" value="OTCace_N"/>
    <property type="match status" value="1"/>
</dbReference>
<dbReference type="NCBIfam" id="NF001986">
    <property type="entry name" value="PRK00779.1"/>
    <property type="match status" value="1"/>
</dbReference>
<reference evidence="9 10" key="1">
    <citation type="journal article" date="2012" name="J. Bacteriol.">
        <title>Genome Sequence of Idiomarina xiamenensis Type Strain 10-D-4.</title>
        <authorList>
            <person name="Lai Q."/>
            <person name="Wang L."/>
            <person name="Wang W."/>
            <person name="Shao Z."/>
        </authorList>
    </citation>
    <scope>NUCLEOTIDE SEQUENCE [LARGE SCALE GENOMIC DNA]</scope>
    <source>
        <strain evidence="9 10">10-D-4</strain>
    </source>
</reference>
<dbReference type="OrthoDB" id="9802587at2"/>
<dbReference type="GO" id="GO:0042450">
    <property type="term" value="P:L-arginine biosynthetic process via ornithine"/>
    <property type="evidence" value="ECO:0007669"/>
    <property type="project" value="UniProtKB-UniRule"/>
</dbReference>
<dbReference type="PANTHER" id="PTHR45753">
    <property type="entry name" value="ORNITHINE CARBAMOYLTRANSFERASE, MITOCHONDRIAL"/>
    <property type="match status" value="1"/>
</dbReference>
<evidence type="ECO:0000313" key="9">
    <source>
        <dbReference type="EMBL" id="EKE80887.1"/>
    </source>
</evidence>
<gene>
    <name evidence="9" type="ORF">A10D4_10884</name>
</gene>
<evidence type="ECO:0000256" key="3">
    <source>
        <dbReference type="ARBA" id="ARBA00022679"/>
    </source>
</evidence>
<feature type="domain" description="Aspartate/ornithine carbamoyltransferase Asp/Orn-binding" evidence="7">
    <location>
        <begin position="146"/>
        <end position="297"/>
    </location>
</feature>
<keyword evidence="10" id="KW-1185">Reference proteome</keyword>
<organism evidence="9 10">
    <name type="scientific">Idiomarina xiamenensis 10-D-4</name>
    <dbReference type="NCBI Taxonomy" id="740709"/>
    <lineage>
        <taxon>Bacteria</taxon>
        <taxon>Pseudomonadati</taxon>
        <taxon>Pseudomonadota</taxon>
        <taxon>Gammaproteobacteria</taxon>
        <taxon>Alteromonadales</taxon>
        <taxon>Idiomarinaceae</taxon>
        <taxon>Idiomarina</taxon>
    </lineage>
</organism>
<comment type="catalytic activity">
    <reaction evidence="4">
        <text>carbamoyl phosphate + L-ornithine = L-citrulline + phosphate + H(+)</text>
        <dbReference type="Rhea" id="RHEA:19513"/>
        <dbReference type="ChEBI" id="CHEBI:15378"/>
        <dbReference type="ChEBI" id="CHEBI:43474"/>
        <dbReference type="ChEBI" id="CHEBI:46911"/>
        <dbReference type="ChEBI" id="CHEBI:57743"/>
        <dbReference type="ChEBI" id="CHEBI:58228"/>
        <dbReference type="EC" id="2.1.3.3"/>
    </reaction>
</comment>
<dbReference type="NCBIfam" id="TIGR00658">
    <property type="entry name" value="orni_carb_tr"/>
    <property type="match status" value="1"/>
</dbReference>
<dbReference type="EC" id="2.1.3.3" evidence="2 5"/>
<comment type="similarity">
    <text evidence="1">Belongs to the aspartate/ornithine carbamoyltransferase superfamily. OTCase family.</text>
</comment>
<proteinExistence type="inferred from homology"/>
<dbReference type="PANTHER" id="PTHR45753:SF3">
    <property type="entry name" value="ORNITHINE TRANSCARBAMYLASE, MITOCHONDRIAL"/>
    <property type="match status" value="1"/>
</dbReference>
<evidence type="ECO:0000259" key="7">
    <source>
        <dbReference type="Pfam" id="PF00185"/>
    </source>
</evidence>
<evidence type="ECO:0000256" key="1">
    <source>
        <dbReference type="ARBA" id="ARBA00007805"/>
    </source>
</evidence>
<evidence type="ECO:0000256" key="5">
    <source>
        <dbReference type="NCBIfam" id="TIGR00658"/>
    </source>
</evidence>
<dbReference type="Gene3D" id="3.40.50.1370">
    <property type="entry name" value="Aspartate/ornithine carbamoyltransferase"/>
    <property type="match status" value="2"/>
</dbReference>
<dbReference type="GO" id="GO:0004585">
    <property type="term" value="F:ornithine carbamoyltransferase activity"/>
    <property type="evidence" value="ECO:0007669"/>
    <property type="project" value="UniProtKB-UniRule"/>
</dbReference>
<accession>K2K2G7</accession>
<dbReference type="RefSeq" id="WP_008489519.1">
    <property type="nucleotide sequence ID" value="NZ_AMRG01000014.1"/>
</dbReference>
<dbReference type="PRINTS" id="PR00100">
    <property type="entry name" value="AOTCASE"/>
</dbReference>
<dbReference type="eggNOG" id="COG0078">
    <property type="taxonomic scope" value="Bacteria"/>
</dbReference>
<dbReference type="PRINTS" id="PR00102">
    <property type="entry name" value="OTCASE"/>
</dbReference>
<dbReference type="InterPro" id="IPR006132">
    <property type="entry name" value="Asp/Orn_carbamoyltranf_P-bd"/>
</dbReference>
<evidence type="ECO:0000256" key="4">
    <source>
        <dbReference type="ARBA" id="ARBA00048772"/>
    </source>
</evidence>
<comment type="caution">
    <text evidence="9">The sequence shown here is derived from an EMBL/GenBank/DDBJ whole genome shotgun (WGS) entry which is preliminary data.</text>
</comment>
<dbReference type="STRING" id="740709.A10D4_10884"/>
<keyword evidence="3 6" id="KW-0808">Transferase</keyword>
<dbReference type="EMBL" id="AMRG01000014">
    <property type="protein sequence ID" value="EKE80887.1"/>
    <property type="molecule type" value="Genomic_DNA"/>
</dbReference>
<name>K2K2G7_9GAMM</name>
<evidence type="ECO:0000259" key="8">
    <source>
        <dbReference type="Pfam" id="PF02729"/>
    </source>
</evidence>
<protein>
    <recommendedName>
        <fullName evidence="2 5">Ornithine carbamoyltransferase</fullName>
        <ecNumber evidence="2 5">2.1.3.3</ecNumber>
    </recommendedName>
</protein>
<dbReference type="Proteomes" id="UP000014115">
    <property type="component" value="Unassembled WGS sequence"/>
</dbReference>
<dbReference type="InterPro" id="IPR006131">
    <property type="entry name" value="Asp_carbamoyltransf_Asp/Orn-bd"/>
</dbReference>
<dbReference type="InterPro" id="IPR006130">
    <property type="entry name" value="Asp/Orn_carbamoylTrfase"/>
</dbReference>
<feature type="domain" description="Aspartate/ornithine carbamoyltransferase carbamoyl-P binding" evidence="8">
    <location>
        <begin position="3"/>
        <end position="139"/>
    </location>
</feature>
<dbReference type="Pfam" id="PF00185">
    <property type="entry name" value="OTCace"/>
    <property type="match status" value="1"/>
</dbReference>
<dbReference type="SUPFAM" id="SSF53671">
    <property type="entry name" value="Aspartate/ornithine carbamoyltransferase"/>
    <property type="match status" value="1"/>
</dbReference>
<dbReference type="GO" id="GO:0019240">
    <property type="term" value="P:citrulline biosynthetic process"/>
    <property type="evidence" value="ECO:0007669"/>
    <property type="project" value="TreeGrafter"/>
</dbReference>
<dbReference type="PATRIC" id="fig|740709.3.peg.2197"/>
<dbReference type="InterPro" id="IPR002292">
    <property type="entry name" value="Orn/put_carbamltrans"/>
</dbReference>
<dbReference type="FunFam" id="3.40.50.1370:FF:000008">
    <property type="entry name" value="Ornithine carbamoyltransferase"/>
    <property type="match status" value="1"/>
</dbReference>
<evidence type="ECO:0000256" key="2">
    <source>
        <dbReference type="ARBA" id="ARBA00013007"/>
    </source>
</evidence>
<dbReference type="InterPro" id="IPR036901">
    <property type="entry name" value="Asp/Orn_carbamoylTrfase_sf"/>
</dbReference>